<reference evidence="2" key="2">
    <citation type="submission" date="2022-10" db="EMBL/GenBank/DDBJ databases">
        <authorList>
            <consortium name="ENA_rothamsted_submissions"/>
            <consortium name="culmorum"/>
            <person name="King R."/>
        </authorList>
    </citation>
    <scope>NUCLEOTIDE SEQUENCE</scope>
</reference>
<feature type="chain" id="PRO_5040292748" evidence="1">
    <location>
        <begin position="19"/>
        <end position="198"/>
    </location>
</feature>
<name>A0A9P0GV66_PHACE</name>
<feature type="non-terminal residue" evidence="2">
    <location>
        <position position="198"/>
    </location>
</feature>
<dbReference type="InterPro" id="IPR006631">
    <property type="entry name" value="DM4_12"/>
</dbReference>
<dbReference type="SMART" id="SM00718">
    <property type="entry name" value="DM4_12"/>
    <property type="match status" value="1"/>
</dbReference>
<feature type="signal peptide" evidence="1">
    <location>
        <begin position="1"/>
        <end position="18"/>
    </location>
</feature>
<dbReference type="EMBL" id="OU896709">
    <property type="protein sequence ID" value="CAH1159910.1"/>
    <property type="molecule type" value="Genomic_DNA"/>
</dbReference>
<dbReference type="OrthoDB" id="8186940at2759"/>
<evidence type="ECO:0000313" key="3">
    <source>
        <dbReference type="Proteomes" id="UP001153737"/>
    </source>
</evidence>
<reference evidence="2" key="1">
    <citation type="submission" date="2022-01" db="EMBL/GenBank/DDBJ databases">
        <authorList>
            <person name="King R."/>
        </authorList>
    </citation>
    <scope>NUCLEOTIDE SEQUENCE</scope>
</reference>
<dbReference type="PANTHER" id="PTHR21398:SF4">
    <property type="entry name" value="AGAP002980-PA"/>
    <property type="match status" value="1"/>
</dbReference>
<proteinExistence type="predicted"/>
<evidence type="ECO:0000313" key="2">
    <source>
        <dbReference type="EMBL" id="CAH1159910.1"/>
    </source>
</evidence>
<organism evidence="2 3">
    <name type="scientific">Phaedon cochleariae</name>
    <name type="common">Mustard beetle</name>
    <dbReference type="NCBI Taxonomy" id="80249"/>
    <lineage>
        <taxon>Eukaryota</taxon>
        <taxon>Metazoa</taxon>
        <taxon>Ecdysozoa</taxon>
        <taxon>Arthropoda</taxon>
        <taxon>Hexapoda</taxon>
        <taxon>Insecta</taxon>
        <taxon>Pterygota</taxon>
        <taxon>Neoptera</taxon>
        <taxon>Endopterygota</taxon>
        <taxon>Coleoptera</taxon>
        <taxon>Polyphaga</taxon>
        <taxon>Cucujiformia</taxon>
        <taxon>Chrysomeloidea</taxon>
        <taxon>Chrysomelidae</taxon>
        <taxon>Chrysomelinae</taxon>
        <taxon>Chrysomelini</taxon>
        <taxon>Phaedon</taxon>
    </lineage>
</organism>
<evidence type="ECO:0000256" key="1">
    <source>
        <dbReference type="SAM" id="SignalP"/>
    </source>
</evidence>
<gene>
    <name evidence="2" type="ORF">PHAECO_LOCUS6984</name>
</gene>
<sequence length="198" mass="22722">MWFTNIFLVLSVINSISSVNNNHHISKRYLLFSRYTEVQFSTGLTVPLVLPRRSINFSLVAQANYAAPYNISNFQPLTISARNKPFIDITRKTFYGYIIQFLDSYGLEGKECLLRSICEISEIPMHMAVEETLLEKIVHFVFTPSLEFRQQNGTNGHKRSFTQELLLAERIGKEEGDCSDVYSDCIVSIVDLFTAKYI</sequence>
<keyword evidence="1" id="KW-0732">Signal</keyword>
<keyword evidence="3" id="KW-1185">Reference proteome</keyword>
<dbReference type="PANTHER" id="PTHR21398">
    <property type="entry name" value="AGAP007094-PA"/>
    <property type="match status" value="1"/>
</dbReference>
<dbReference type="AlphaFoldDB" id="A0A9P0GV66"/>
<protein>
    <submittedName>
        <fullName evidence="2">Uncharacterized protein</fullName>
    </submittedName>
</protein>
<dbReference type="Proteomes" id="UP001153737">
    <property type="component" value="Chromosome 3"/>
</dbReference>
<dbReference type="Pfam" id="PF07841">
    <property type="entry name" value="DM4_12"/>
    <property type="match status" value="1"/>
</dbReference>
<accession>A0A9P0GV66</accession>